<accession>A0A841LWR6</accession>
<sequence>MTDLLVHKLAEEAALPRTQLDVDYNARATVTVDRFDEIMAQANAISQKALAHYATFKDVIYDELSQQKLDISGTVAGELRPAFIFIHGGYWKALSKEESSFMAGFLQAHQVASVAVEYTLVPQASLREIVRQVRASIAYLWQHGREHGIDPNRLYVGGSSAGGHLAGCVIAGGWQAEFNVPDNVIKAALPLSGLFHLAPIANCFAQEWLNLTSADVKALSPAENLSSQGCPIIVAYAEGEAAGFKRQSIDYHQSWLDAGFKSEIFEIKGRNHFDIVLDLADPDSLLGQALLRLIADNPS</sequence>
<feature type="domain" description="BD-FAE-like" evidence="2">
    <location>
        <begin position="79"/>
        <end position="168"/>
    </location>
</feature>
<dbReference type="InterPro" id="IPR050300">
    <property type="entry name" value="GDXG_lipolytic_enzyme"/>
</dbReference>
<gene>
    <name evidence="3" type="ORF">FHS77_001560</name>
</gene>
<dbReference type="GO" id="GO:0004061">
    <property type="term" value="F:arylformamidase activity"/>
    <property type="evidence" value="ECO:0007669"/>
    <property type="project" value="UniProtKB-EC"/>
</dbReference>
<dbReference type="Proteomes" id="UP000555393">
    <property type="component" value="Unassembled WGS sequence"/>
</dbReference>
<evidence type="ECO:0000259" key="2">
    <source>
        <dbReference type="Pfam" id="PF20434"/>
    </source>
</evidence>
<dbReference type="Gene3D" id="3.40.50.1820">
    <property type="entry name" value="alpha/beta hydrolase"/>
    <property type="match status" value="1"/>
</dbReference>
<dbReference type="EC" id="3.5.1.9" evidence="3"/>
<name>A0A841LWR6_9HYPH</name>
<proteinExistence type="predicted"/>
<dbReference type="Pfam" id="PF20434">
    <property type="entry name" value="BD-FAE"/>
    <property type="match status" value="1"/>
</dbReference>
<dbReference type="RefSeq" id="WP_184221981.1">
    <property type="nucleotide sequence ID" value="NZ_JACIIU010000005.1"/>
</dbReference>
<dbReference type="AlphaFoldDB" id="A0A841LWR6"/>
<dbReference type="PANTHER" id="PTHR48081">
    <property type="entry name" value="AB HYDROLASE SUPERFAMILY PROTEIN C4A8.06C"/>
    <property type="match status" value="1"/>
</dbReference>
<dbReference type="InterPro" id="IPR029058">
    <property type="entry name" value="AB_hydrolase_fold"/>
</dbReference>
<dbReference type="SUPFAM" id="SSF53474">
    <property type="entry name" value="alpha/beta-Hydrolases"/>
    <property type="match status" value="1"/>
</dbReference>
<protein>
    <submittedName>
        <fullName evidence="3">Arylformamidase</fullName>
        <ecNumber evidence="3">3.5.1.9</ecNumber>
    </submittedName>
</protein>
<evidence type="ECO:0000256" key="1">
    <source>
        <dbReference type="ARBA" id="ARBA00022801"/>
    </source>
</evidence>
<keyword evidence="4" id="KW-1185">Reference proteome</keyword>
<evidence type="ECO:0000313" key="4">
    <source>
        <dbReference type="Proteomes" id="UP000555393"/>
    </source>
</evidence>
<dbReference type="EMBL" id="JACIIU010000005">
    <property type="protein sequence ID" value="MBB6261012.1"/>
    <property type="molecule type" value="Genomic_DNA"/>
</dbReference>
<organism evidence="3 4">
    <name type="scientific">Paenochrobactrum gallinarii</name>
    <dbReference type="NCBI Taxonomy" id="643673"/>
    <lineage>
        <taxon>Bacteria</taxon>
        <taxon>Pseudomonadati</taxon>
        <taxon>Pseudomonadota</taxon>
        <taxon>Alphaproteobacteria</taxon>
        <taxon>Hyphomicrobiales</taxon>
        <taxon>Brucellaceae</taxon>
        <taxon>Paenochrobactrum</taxon>
    </lineage>
</organism>
<reference evidence="3 4" key="1">
    <citation type="submission" date="2020-08" db="EMBL/GenBank/DDBJ databases">
        <title>Genomic Encyclopedia of Type Strains, Phase IV (KMG-IV): sequencing the most valuable type-strain genomes for metagenomic binning, comparative biology and taxonomic classification.</title>
        <authorList>
            <person name="Goeker M."/>
        </authorList>
    </citation>
    <scope>NUCLEOTIDE SEQUENCE [LARGE SCALE GENOMIC DNA]</scope>
    <source>
        <strain evidence="3 4">DSM 22336</strain>
    </source>
</reference>
<dbReference type="InterPro" id="IPR049492">
    <property type="entry name" value="BD-FAE-like_dom"/>
</dbReference>
<evidence type="ECO:0000313" key="3">
    <source>
        <dbReference type="EMBL" id="MBB6261012.1"/>
    </source>
</evidence>
<dbReference type="PANTHER" id="PTHR48081:SF33">
    <property type="entry name" value="KYNURENINE FORMAMIDASE"/>
    <property type="match status" value="1"/>
</dbReference>
<keyword evidence="1 3" id="KW-0378">Hydrolase</keyword>
<comment type="caution">
    <text evidence="3">The sequence shown here is derived from an EMBL/GenBank/DDBJ whole genome shotgun (WGS) entry which is preliminary data.</text>
</comment>